<accession>A0AC34RH50</accession>
<evidence type="ECO:0000313" key="1">
    <source>
        <dbReference type="Proteomes" id="UP000887576"/>
    </source>
</evidence>
<dbReference type="Proteomes" id="UP000887576">
    <property type="component" value="Unplaced"/>
</dbReference>
<sequence>MLLFGIFCFVPFLTIIDASYLCTGLHAQINITEGTNSPLLAYSLDLTYDANPFGFETMNAFNTNLWTVNSSFSASELSFYSEVQNKEFRCPSDLGNCTLTFVDGGGLLRLAVGVEGVFTDILILDDVTYYKGTVYWDDGMVLRPDDACIEGWEWVSTIPNATMFLGYCCNRWTQLPDVTPPDSKFHVS</sequence>
<name>A0AC34RH50_9BILA</name>
<reference evidence="2" key="1">
    <citation type="submission" date="2022-11" db="UniProtKB">
        <authorList>
            <consortium name="WormBaseParasite"/>
        </authorList>
    </citation>
    <scope>IDENTIFICATION</scope>
</reference>
<organism evidence="1 2">
    <name type="scientific">Panagrolaimus sp. JU765</name>
    <dbReference type="NCBI Taxonomy" id="591449"/>
    <lineage>
        <taxon>Eukaryota</taxon>
        <taxon>Metazoa</taxon>
        <taxon>Ecdysozoa</taxon>
        <taxon>Nematoda</taxon>
        <taxon>Chromadorea</taxon>
        <taxon>Rhabditida</taxon>
        <taxon>Tylenchina</taxon>
        <taxon>Panagrolaimomorpha</taxon>
        <taxon>Panagrolaimoidea</taxon>
        <taxon>Panagrolaimidae</taxon>
        <taxon>Panagrolaimus</taxon>
    </lineage>
</organism>
<proteinExistence type="predicted"/>
<evidence type="ECO:0000313" key="2">
    <source>
        <dbReference type="WBParaSite" id="JU765_v2.g6747.t1"/>
    </source>
</evidence>
<dbReference type="WBParaSite" id="JU765_v2.g6747.t1">
    <property type="protein sequence ID" value="JU765_v2.g6747.t1"/>
    <property type="gene ID" value="JU765_v2.g6747"/>
</dbReference>
<protein>
    <submittedName>
        <fullName evidence="2">Uncharacterized protein</fullName>
    </submittedName>
</protein>